<gene>
    <name evidence="11" type="ORF">SASPL_134123</name>
</gene>
<reference evidence="11" key="2">
    <citation type="submission" date="2020-08" db="EMBL/GenBank/DDBJ databases">
        <title>Plant Genome Project.</title>
        <authorList>
            <person name="Zhang R.-G."/>
        </authorList>
    </citation>
    <scope>NUCLEOTIDE SEQUENCE</scope>
    <source>
        <strain evidence="11">Huo1</strain>
        <tissue evidence="11">Leaf</tissue>
    </source>
</reference>
<accession>A0A8X8X5I0</accession>
<evidence type="ECO:0000256" key="10">
    <source>
        <dbReference type="ARBA" id="ARBA00047177"/>
    </source>
</evidence>
<evidence type="ECO:0000256" key="7">
    <source>
        <dbReference type="ARBA" id="ARBA00046313"/>
    </source>
</evidence>
<keyword evidence="12" id="KW-1185">Reference proteome</keyword>
<comment type="caution">
    <text evidence="11">The sequence shown here is derived from an EMBL/GenBank/DDBJ whole genome shotgun (WGS) entry which is preliminary data.</text>
</comment>
<keyword evidence="5" id="KW-0408">Iron</keyword>
<dbReference type="GO" id="GO:0050992">
    <property type="term" value="P:dimethylallyl diphosphate biosynthetic process"/>
    <property type="evidence" value="ECO:0007669"/>
    <property type="project" value="InterPro"/>
</dbReference>
<protein>
    <recommendedName>
        <fullName evidence="10">4-hydroxy-3-methylbut-2-enyl diphosphate reductase</fullName>
        <ecNumber evidence="10">1.17.7.4</ecNumber>
    </recommendedName>
</protein>
<name>A0A8X8X5I0_SALSN</name>
<dbReference type="Pfam" id="PF02401">
    <property type="entry name" value="LYTB"/>
    <property type="match status" value="1"/>
</dbReference>
<dbReference type="AlphaFoldDB" id="A0A8X8X5I0"/>
<comment type="cofactor">
    <cofactor evidence="1">
        <name>[4Fe-4S] cluster</name>
        <dbReference type="ChEBI" id="CHEBI:49883"/>
    </cofactor>
</comment>
<evidence type="ECO:0000256" key="6">
    <source>
        <dbReference type="ARBA" id="ARBA00023014"/>
    </source>
</evidence>
<dbReference type="Gene3D" id="3.40.50.11270">
    <property type="match status" value="1"/>
</dbReference>
<evidence type="ECO:0000256" key="4">
    <source>
        <dbReference type="ARBA" id="ARBA00023002"/>
    </source>
</evidence>
<dbReference type="PANTHER" id="PTHR31619">
    <property type="entry name" value="4-HYDROXY-3-METHYLBUT-2-ENYL DIPHOSPHATE REDUCTASE, CHLOROPLASTIC"/>
    <property type="match status" value="1"/>
</dbReference>
<evidence type="ECO:0000256" key="3">
    <source>
        <dbReference type="ARBA" id="ARBA00022723"/>
    </source>
</evidence>
<evidence type="ECO:0000256" key="2">
    <source>
        <dbReference type="ARBA" id="ARBA00022485"/>
    </source>
</evidence>
<keyword evidence="3" id="KW-0479">Metal-binding</keyword>
<dbReference type="GO" id="GO:0046872">
    <property type="term" value="F:metal ion binding"/>
    <property type="evidence" value="ECO:0007669"/>
    <property type="project" value="UniProtKB-KW"/>
</dbReference>
<dbReference type="GO" id="GO:0051745">
    <property type="term" value="F:4-hydroxy-3-methylbut-2-enyl diphosphate reductase activity"/>
    <property type="evidence" value="ECO:0007669"/>
    <property type="project" value="UniProtKB-EC"/>
</dbReference>
<keyword evidence="6" id="KW-0411">Iron-sulfur</keyword>
<sequence>MAISLHLQFSLIPARLPQIRPSSLIRCGESEFDAKVFRHNFMRRKDYNRTGYGHKDQSLKRMGDKYASDNLMQKLKENGKEYRWGDVTLKLGEDYGFCWGVERSVRIAYEARHQFPDRTNWLTDEIIHNPTVNQTLGEMGVKIIPVKEGKKQYDLVAKGDVVVLSAFGAPVQEMMLLTQKNVEIVDTTCPWVAKVWHSVEKHKKAEYASIIHGKYAHEETIATASFAGTYLIVKNIKEATYLCDYILGGALDGSSSTKEAFLEKFKFAVSEGFDPDKDLERVGIANQTTMLKGETECSAGW</sequence>
<keyword evidence="4" id="KW-0560">Oxidoreductase</keyword>
<proteinExistence type="inferred from homology"/>
<evidence type="ECO:0000313" key="11">
    <source>
        <dbReference type="EMBL" id="KAG6406519.1"/>
    </source>
</evidence>
<dbReference type="PANTHER" id="PTHR31619:SF5">
    <property type="entry name" value="4-HYDROXY-3-METHYLBUT-2-ENYL DIPHOSPHATE REDUCTASE, CHLOROPLASTIC"/>
    <property type="match status" value="1"/>
</dbReference>
<comment type="pathway">
    <text evidence="8">Isoprenoid biosynthesis; dimethylallyl diphosphate biosynthesis; dimethylallyl diphosphate from (2E)-4-hydroxy-3-methylbutenyl diphosphate: step 1/1.</text>
</comment>
<dbReference type="GO" id="GO:0051539">
    <property type="term" value="F:4 iron, 4 sulfur cluster binding"/>
    <property type="evidence" value="ECO:0007669"/>
    <property type="project" value="UniProtKB-KW"/>
</dbReference>
<dbReference type="InterPro" id="IPR003451">
    <property type="entry name" value="LytB/IspH"/>
</dbReference>
<evidence type="ECO:0000256" key="5">
    <source>
        <dbReference type="ARBA" id="ARBA00023004"/>
    </source>
</evidence>
<comment type="similarity">
    <text evidence="9">Belongs to the IspH family.</text>
</comment>
<keyword evidence="2" id="KW-0004">4Fe-4S</keyword>
<organism evidence="11">
    <name type="scientific">Salvia splendens</name>
    <name type="common">Scarlet sage</name>
    <dbReference type="NCBI Taxonomy" id="180675"/>
    <lineage>
        <taxon>Eukaryota</taxon>
        <taxon>Viridiplantae</taxon>
        <taxon>Streptophyta</taxon>
        <taxon>Embryophyta</taxon>
        <taxon>Tracheophyta</taxon>
        <taxon>Spermatophyta</taxon>
        <taxon>Magnoliopsida</taxon>
        <taxon>eudicotyledons</taxon>
        <taxon>Gunneridae</taxon>
        <taxon>Pentapetalae</taxon>
        <taxon>asterids</taxon>
        <taxon>lamiids</taxon>
        <taxon>Lamiales</taxon>
        <taxon>Lamiaceae</taxon>
        <taxon>Nepetoideae</taxon>
        <taxon>Mentheae</taxon>
        <taxon>Salviinae</taxon>
        <taxon>Salvia</taxon>
        <taxon>Salvia subgen. Calosphace</taxon>
        <taxon>core Calosphace</taxon>
    </lineage>
</organism>
<dbReference type="EMBL" id="PNBA02000012">
    <property type="protein sequence ID" value="KAG6406519.1"/>
    <property type="molecule type" value="Genomic_DNA"/>
</dbReference>
<evidence type="ECO:0000256" key="1">
    <source>
        <dbReference type="ARBA" id="ARBA00001966"/>
    </source>
</evidence>
<dbReference type="Proteomes" id="UP000298416">
    <property type="component" value="Unassembled WGS sequence"/>
</dbReference>
<dbReference type="GO" id="GO:0019288">
    <property type="term" value="P:isopentenyl diphosphate biosynthetic process, methylerythritol 4-phosphate pathway"/>
    <property type="evidence" value="ECO:0007669"/>
    <property type="project" value="InterPro"/>
</dbReference>
<reference evidence="11" key="1">
    <citation type="submission" date="2018-01" db="EMBL/GenBank/DDBJ databases">
        <authorList>
            <person name="Mao J.F."/>
        </authorList>
    </citation>
    <scope>NUCLEOTIDE SEQUENCE</scope>
    <source>
        <strain evidence="11">Huo1</strain>
        <tissue evidence="11">Leaf</tissue>
    </source>
</reference>
<evidence type="ECO:0000256" key="8">
    <source>
        <dbReference type="ARBA" id="ARBA00046314"/>
    </source>
</evidence>
<comment type="pathway">
    <text evidence="7">Isoprenoid biosynthesis; isopentenyl diphosphate biosynthesis via DXP pathway; isopentenyl diphosphate from 1-deoxy-D-xylulose 5-phosphate: step 6/6.</text>
</comment>
<evidence type="ECO:0000256" key="9">
    <source>
        <dbReference type="ARBA" id="ARBA00046335"/>
    </source>
</evidence>
<evidence type="ECO:0000313" key="12">
    <source>
        <dbReference type="Proteomes" id="UP000298416"/>
    </source>
</evidence>
<dbReference type="Gene3D" id="3.40.1010.20">
    <property type="entry name" value="4-hydroxy-3-methylbut-2-enyl diphosphate reductase, catalytic domain"/>
    <property type="match status" value="1"/>
</dbReference>
<dbReference type="EC" id="1.17.7.4" evidence="10"/>